<dbReference type="PROSITE" id="PS51192">
    <property type="entry name" value="HELICASE_ATP_BIND_1"/>
    <property type="match status" value="1"/>
</dbReference>
<feature type="domain" description="Helicase ATP-binding" evidence="1">
    <location>
        <begin position="1"/>
        <end position="143"/>
    </location>
</feature>
<dbReference type="PANTHER" id="PTHR47835">
    <property type="entry name" value="HFM1, ATP DEPENDENT DNA HELICASE HOMOLOG"/>
    <property type="match status" value="1"/>
</dbReference>
<name>A0A6A0AD27_HAELA</name>
<dbReference type="Pfam" id="PF00270">
    <property type="entry name" value="DEAD"/>
    <property type="match status" value="1"/>
</dbReference>
<dbReference type="AlphaFoldDB" id="A0A6A0AD27"/>
<sequence length="197" mass="21588">MELGILRLLSKQLDPVTGKLSNTNGAAKVVYLAPLRALVQEKYKDWQSRYSALGVNCVELTGDSDMELHVLDAADIICTTPEKFDSATRKLNEGGGARFFGEIGLVLIDELPIASVRFLAVSATIPNIADIAVWLGAPIPEGLRVYGEEMRPCKLTTVVRSYADSKNDFLFEGRLNQHVAPLIMEFSSQKPTLVFCA</sequence>
<accession>A0A6A0AD27</accession>
<dbReference type="GO" id="GO:0016787">
    <property type="term" value="F:hydrolase activity"/>
    <property type="evidence" value="ECO:0007669"/>
    <property type="project" value="UniProtKB-KW"/>
</dbReference>
<evidence type="ECO:0000313" key="2">
    <source>
        <dbReference type="EMBL" id="GFH30605.1"/>
    </source>
</evidence>
<dbReference type="EMBL" id="BLLF01005016">
    <property type="protein sequence ID" value="GFH30605.1"/>
    <property type="molecule type" value="Genomic_DNA"/>
</dbReference>
<organism evidence="2 3">
    <name type="scientific">Haematococcus lacustris</name>
    <name type="common">Green alga</name>
    <name type="synonym">Haematococcus pluvialis</name>
    <dbReference type="NCBI Taxonomy" id="44745"/>
    <lineage>
        <taxon>Eukaryota</taxon>
        <taxon>Viridiplantae</taxon>
        <taxon>Chlorophyta</taxon>
        <taxon>core chlorophytes</taxon>
        <taxon>Chlorophyceae</taxon>
        <taxon>CS clade</taxon>
        <taxon>Chlamydomonadales</taxon>
        <taxon>Haematococcaceae</taxon>
        <taxon>Haematococcus</taxon>
    </lineage>
</organism>
<keyword evidence="2" id="KW-0347">Helicase</keyword>
<proteinExistence type="predicted"/>
<dbReference type="PANTHER" id="PTHR47835:SF3">
    <property type="entry name" value="HELICASE FOR MEIOSIS 1"/>
    <property type="match status" value="1"/>
</dbReference>
<reference evidence="2 3" key="1">
    <citation type="submission" date="2020-02" db="EMBL/GenBank/DDBJ databases">
        <title>Draft genome sequence of Haematococcus lacustris strain NIES-144.</title>
        <authorList>
            <person name="Morimoto D."/>
            <person name="Nakagawa S."/>
            <person name="Yoshida T."/>
            <person name="Sawayama S."/>
        </authorList>
    </citation>
    <scope>NUCLEOTIDE SEQUENCE [LARGE SCALE GENOMIC DNA]</scope>
    <source>
        <strain evidence="2 3">NIES-144</strain>
    </source>
</reference>
<dbReference type="InterPro" id="IPR027417">
    <property type="entry name" value="P-loop_NTPase"/>
</dbReference>
<dbReference type="GO" id="GO:0003676">
    <property type="term" value="F:nucleic acid binding"/>
    <property type="evidence" value="ECO:0007669"/>
    <property type="project" value="InterPro"/>
</dbReference>
<dbReference type="SUPFAM" id="SSF52540">
    <property type="entry name" value="P-loop containing nucleoside triphosphate hydrolases"/>
    <property type="match status" value="1"/>
</dbReference>
<evidence type="ECO:0000313" key="3">
    <source>
        <dbReference type="Proteomes" id="UP000485058"/>
    </source>
</evidence>
<dbReference type="GO" id="GO:0043138">
    <property type="term" value="F:3'-5' DNA helicase activity"/>
    <property type="evidence" value="ECO:0007669"/>
    <property type="project" value="UniProtKB-EC"/>
</dbReference>
<keyword evidence="2" id="KW-0547">Nucleotide-binding</keyword>
<comment type="caution">
    <text evidence="2">The sequence shown here is derived from an EMBL/GenBank/DDBJ whole genome shotgun (WGS) entry which is preliminary data.</text>
</comment>
<keyword evidence="2" id="KW-0067">ATP-binding</keyword>
<dbReference type="InterPro" id="IPR014001">
    <property type="entry name" value="Helicase_ATP-bd"/>
</dbReference>
<gene>
    <name evidence="2" type="ORF">HaLaN_29489</name>
</gene>
<dbReference type="GO" id="GO:0005524">
    <property type="term" value="F:ATP binding"/>
    <property type="evidence" value="ECO:0007669"/>
    <property type="project" value="UniProtKB-KW"/>
</dbReference>
<dbReference type="Proteomes" id="UP000485058">
    <property type="component" value="Unassembled WGS sequence"/>
</dbReference>
<dbReference type="Gene3D" id="3.40.50.300">
    <property type="entry name" value="P-loop containing nucleotide triphosphate hydrolases"/>
    <property type="match status" value="2"/>
</dbReference>
<dbReference type="InterPro" id="IPR011545">
    <property type="entry name" value="DEAD/DEAH_box_helicase_dom"/>
</dbReference>
<keyword evidence="2" id="KW-0378">Hydrolase</keyword>
<protein>
    <submittedName>
        <fullName evidence="2">Helicase ATP-binding domain-containing protein</fullName>
    </submittedName>
</protein>
<dbReference type="InterPro" id="IPR052247">
    <property type="entry name" value="Meiotic_Crossover_Helicase"/>
</dbReference>
<keyword evidence="3" id="KW-1185">Reference proteome</keyword>
<evidence type="ECO:0000259" key="1">
    <source>
        <dbReference type="PROSITE" id="PS51192"/>
    </source>
</evidence>